<dbReference type="AlphaFoldDB" id="A0A9E7HMP0"/>
<protein>
    <submittedName>
        <fullName evidence="1">Heavy-metal-associated domain</fullName>
    </submittedName>
</protein>
<reference evidence="1" key="1">
    <citation type="submission" date="2022-05" db="EMBL/GenBank/DDBJ databases">
        <title>The Musa troglodytarum L. genome provides insights into the mechanism of non-climacteric behaviour and enrichment of carotenoids.</title>
        <authorList>
            <person name="Wang J."/>
        </authorList>
    </citation>
    <scope>NUCLEOTIDE SEQUENCE</scope>
    <source>
        <tissue evidence="1">Leaf</tissue>
    </source>
</reference>
<dbReference type="OrthoDB" id="692882at2759"/>
<dbReference type="Gene3D" id="3.30.70.100">
    <property type="match status" value="1"/>
</dbReference>
<organism evidence="1 2">
    <name type="scientific">Musa troglodytarum</name>
    <name type="common">fe'i banana</name>
    <dbReference type="NCBI Taxonomy" id="320322"/>
    <lineage>
        <taxon>Eukaryota</taxon>
        <taxon>Viridiplantae</taxon>
        <taxon>Streptophyta</taxon>
        <taxon>Embryophyta</taxon>
        <taxon>Tracheophyta</taxon>
        <taxon>Spermatophyta</taxon>
        <taxon>Magnoliopsida</taxon>
        <taxon>Liliopsida</taxon>
        <taxon>Zingiberales</taxon>
        <taxon>Musaceae</taxon>
        <taxon>Musa</taxon>
    </lineage>
</organism>
<name>A0A9E7HMP0_9LILI</name>
<proteinExistence type="predicted"/>
<accession>A0A9E7HMP0</accession>
<dbReference type="InterPro" id="IPR042885">
    <property type="entry name" value="HIPP47/16"/>
</dbReference>
<dbReference type="Proteomes" id="UP001055439">
    <property type="component" value="Chromosome 8"/>
</dbReference>
<dbReference type="PANTHER" id="PTHR46932">
    <property type="entry name" value="HEAVY METAL-ASSOCIATED ISOPRENYLATED PLANT PROTEIN 47"/>
    <property type="match status" value="1"/>
</dbReference>
<gene>
    <name evidence="1" type="ORF">MUK42_06940</name>
</gene>
<evidence type="ECO:0000313" key="1">
    <source>
        <dbReference type="EMBL" id="URE32343.1"/>
    </source>
</evidence>
<evidence type="ECO:0000313" key="2">
    <source>
        <dbReference type="Proteomes" id="UP001055439"/>
    </source>
</evidence>
<dbReference type="PANTHER" id="PTHR46932:SF12">
    <property type="entry name" value="HEAVY METAL-ASSOCIATED ISOPRENYLATED PLANT PROTEIN 47"/>
    <property type="match status" value="1"/>
</dbReference>
<dbReference type="EMBL" id="CP097510">
    <property type="protein sequence ID" value="URE32343.1"/>
    <property type="molecule type" value="Genomic_DNA"/>
</dbReference>
<sequence>MSTTVFFLFGSNTSGSLLQPSRKRSMKKKIVIRVEMNCDRCRVKAMQVVAAAGADSVAVEGEEKDLLVLVGDSVDPADLTTTLRKKVGPASIVKVEEVKEEAKEAAKKAAKESVVWCYPSYSPYHKVVMYDHGIGGASDPGACSIL</sequence>
<keyword evidence="2" id="KW-1185">Reference proteome</keyword>